<dbReference type="HOGENOM" id="CLU_055810_0_0_5"/>
<feature type="domain" description="Nucleotidyltransferase-like" evidence="1">
    <location>
        <begin position="103"/>
        <end position="309"/>
    </location>
</feature>
<dbReference type="Pfam" id="PF12281">
    <property type="entry name" value="NTP_transf_8"/>
    <property type="match status" value="1"/>
</dbReference>
<dbReference type="PATRIC" id="fig|565050.3.peg.974"/>
<dbReference type="InterPro" id="IPR022550">
    <property type="entry name" value="NTP_transf_8"/>
</dbReference>
<gene>
    <name evidence="2" type="ordered locus">CCNA_00992</name>
</gene>
<dbReference type="InterPro" id="IPR058575">
    <property type="entry name" value="NTP_transf_8_dom"/>
</dbReference>
<evidence type="ECO:0000313" key="2">
    <source>
        <dbReference type="EMBL" id="ACL94457.1"/>
    </source>
</evidence>
<dbReference type="Proteomes" id="UP000001364">
    <property type="component" value="Chromosome"/>
</dbReference>
<accession>A0A0H3C579</accession>
<dbReference type="GeneID" id="7333124"/>
<keyword evidence="3" id="KW-1185">Reference proteome</keyword>
<reference evidence="2 3" key="1">
    <citation type="journal article" date="2010" name="J. Bacteriol.">
        <title>The genetic basis of laboratory adaptation in Caulobacter crescentus.</title>
        <authorList>
            <person name="Marks M.E."/>
            <person name="Castro-Rojas C.M."/>
            <person name="Teiling C."/>
            <person name="Du L."/>
            <person name="Kapatral V."/>
            <person name="Walunas T.L."/>
            <person name="Crosson S."/>
        </authorList>
    </citation>
    <scope>NUCLEOTIDE SEQUENCE [LARGE SCALE GENOMIC DNA]</scope>
    <source>
        <strain evidence="3">NA1000 / CB15N</strain>
    </source>
</reference>
<sequence length="337" mass="37333">MALQRLPLAIHTNVAELLDQLRAAQITAFGDGASFLRRERKGRYYWYVRSPQSQGERRERYLGLETPELLQTIEQAKQVKSASEGRRMLVRVLRAAGLHAPDNRTGRVLQVLAQAGAFRLRAAVVGTVAFQTYGGLLGFTLPSTAVRTGDLDIAQDYGISVALDDRLDQTFLDILRGADPAFSAVPKLDPGKSTTYRTPDGYAVDVLTTSRHAGDEETSRLEALNTDATPLRFLDFLLRDTVEAAVLHGDGVLVRVPAPARYAVHKLIISRKRGQANPKRRKDFEQAETLIHALAQEDPFALREAYAEARDRGEAWRELLDQAVSQLPEPARAALEP</sequence>
<evidence type="ECO:0000313" key="3">
    <source>
        <dbReference type="Proteomes" id="UP000001364"/>
    </source>
</evidence>
<dbReference type="EMBL" id="CP001340">
    <property type="protein sequence ID" value="ACL94457.1"/>
    <property type="molecule type" value="Genomic_DNA"/>
</dbReference>
<organism evidence="2 3">
    <name type="scientific">Caulobacter vibrioides (strain NA1000 / CB15N)</name>
    <name type="common">Caulobacter crescentus</name>
    <dbReference type="NCBI Taxonomy" id="565050"/>
    <lineage>
        <taxon>Bacteria</taxon>
        <taxon>Pseudomonadati</taxon>
        <taxon>Pseudomonadota</taxon>
        <taxon>Alphaproteobacteria</taxon>
        <taxon>Caulobacterales</taxon>
        <taxon>Caulobacteraceae</taxon>
        <taxon>Caulobacter</taxon>
    </lineage>
</organism>
<dbReference type="AlphaFoldDB" id="A0A0H3C579"/>
<protein>
    <recommendedName>
        <fullName evidence="1">Nucleotidyltransferase-like domain-containing protein</fullName>
    </recommendedName>
</protein>
<dbReference type="RefSeq" id="WP_010918827.1">
    <property type="nucleotide sequence ID" value="NC_011916.1"/>
</dbReference>
<evidence type="ECO:0000259" key="1">
    <source>
        <dbReference type="Pfam" id="PF12281"/>
    </source>
</evidence>
<proteinExistence type="predicted"/>
<dbReference type="RefSeq" id="YP_002516365.1">
    <property type="nucleotide sequence ID" value="NC_011916.1"/>
</dbReference>
<dbReference type="PhylomeDB" id="A0A0H3C579"/>
<dbReference type="OrthoDB" id="5469612at2"/>
<dbReference type="KEGG" id="ccs:CCNA_00992"/>
<name>A0A0H3C579_CAUVN</name>
<dbReference type="PIRSF" id="PIRSF031854">
    <property type="entry name" value="UCP031854"/>
    <property type="match status" value="1"/>
</dbReference>